<keyword evidence="5" id="KW-1185">Reference proteome</keyword>
<dbReference type="InterPro" id="IPR039015">
    <property type="entry name" value="ENDOD1"/>
</dbReference>
<evidence type="ECO:0000256" key="1">
    <source>
        <dbReference type="SAM" id="SignalP"/>
    </source>
</evidence>
<dbReference type="Pfam" id="PF01223">
    <property type="entry name" value="Endonuclease_NS"/>
    <property type="match status" value="1"/>
</dbReference>
<keyword evidence="1" id="KW-0732">Signal</keyword>
<dbReference type="InterPro" id="IPR001604">
    <property type="entry name" value="Endo_G_ENPP1-like_dom"/>
</dbReference>
<dbReference type="GO" id="GO:0046872">
    <property type="term" value="F:metal ion binding"/>
    <property type="evidence" value="ECO:0007669"/>
    <property type="project" value="InterPro"/>
</dbReference>
<dbReference type="PANTHER" id="PTHR21472">
    <property type="entry name" value="ENDONUCLEASE DOMAIN-CONTAINING 1 PROTEIN ENDOD1"/>
    <property type="match status" value="1"/>
</dbReference>
<feature type="signal peptide" evidence="1">
    <location>
        <begin position="1"/>
        <end position="21"/>
    </location>
</feature>
<dbReference type="Gene3D" id="3.40.570.10">
    <property type="entry name" value="Extracellular Endonuclease, subunit A"/>
    <property type="match status" value="1"/>
</dbReference>
<reference evidence="4" key="1">
    <citation type="submission" date="2025-08" db="UniProtKB">
        <authorList>
            <consortium name="Ensembl"/>
        </authorList>
    </citation>
    <scope>IDENTIFICATION</scope>
</reference>
<dbReference type="SMART" id="SM00477">
    <property type="entry name" value="NUC"/>
    <property type="match status" value="1"/>
</dbReference>
<dbReference type="Proteomes" id="UP000472260">
    <property type="component" value="Unassembled WGS sequence"/>
</dbReference>
<evidence type="ECO:0000313" key="5">
    <source>
        <dbReference type="Proteomes" id="UP000472260"/>
    </source>
</evidence>
<dbReference type="AlphaFoldDB" id="A0A671P0N0"/>
<name>A0A671P0N0_9TELE</name>
<dbReference type="Ensembl" id="ENSSANT00000054061.1">
    <property type="protein sequence ID" value="ENSSANP00000050876.1"/>
    <property type="gene ID" value="ENSSANG00000025517.1"/>
</dbReference>
<dbReference type="SUPFAM" id="SSF54060">
    <property type="entry name" value="His-Me finger endonucleases"/>
    <property type="match status" value="1"/>
</dbReference>
<dbReference type="PANTHER" id="PTHR21472:SF15">
    <property type="entry name" value="ENDONUCLEASE DOMAIN-CONTAINING 1 PROTEIN-RELATED"/>
    <property type="match status" value="1"/>
</dbReference>
<dbReference type="SMART" id="SM00892">
    <property type="entry name" value="Endonuclease_NS"/>
    <property type="match status" value="1"/>
</dbReference>
<dbReference type="GO" id="GO:0003676">
    <property type="term" value="F:nucleic acid binding"/>
    <property type="evidence" value="ECO:0007669"/>
    <property type="project" value="InterPro"/>
</dbReference>
<feature type="chain" id="PRO_5025358529" evidence="1">
    <location>
        <begin position="22"/>
        <end position="283"/>
    </location>
</feature>
<reference evidence="4" key="2">
    <citation type="submission" date="2025-09" db="UniProtKB">
        <authorList>
            <consortium name="Ensembl"/>
        </authorList>
    </citation>
    <scope>IDENTIFICATION</scope>
</reference>
<feature type="domain" description="ENPP1-3/EXOG-like endonuclease/phosphodiesterase" evidence="2">
    <location>
        <begin position="66"/>
        <end position="270"/>
    </location>
</feature>
<dbReference type="InterPro" id="IPR044929">
    <property type="entry name" value="DNA/RNA_non-sp_Endonuclease_sf"/>
</dbReference>
<organism evidence="4 5">
    <name type="scientific">Sinocyclocheilus anshuiensis</name>
    <dbReference type="NCBI Taxonomy" id="1608454"/>
    <lineage>
        <taxon>Eukaryota</taxon>
        <taxon>Metazoa</taxon>
        <taxon>Chordata</taxon>
        <taxon>Craniata</taxon>
        <taxon>Vertebrata</taxon>
        <taxon>Euteleostomi</taxon>
        <taxon>Actinopterygii</taxon>
        <taxon>Neopterygii</taxon>
        <taxon>Teleostei</taxon>
        <taxon>Ostariophysi</taxon>
        <taxon>Cypriniformes</taxon>
        <taxon>Cyprinidae</taxon>
        <taxon>Cyprininae</taxon>
        <taxon>Sinocyclocheilus</taxon>
    </lineage>
</organism>
<proteinExistence type="predicted"/>
<dbReference type="InterPro" id="IPR020821">
    <property type="entry name" value="ENPP1-3/EXOG-like_nuc-like"/>
</dbReference>
<protein>
    <submittedName>
        <fullName evidence="4">Uncharacterized protein</fullName>
    </submittedName>
</protein>
<sequence>MRLFIMSVSLLLVLGFSCITSKVVENFSKCGDFFFHRTPPVISGILSDSVAQDNAYKIICQEYNNINRFATLYDKTKKIPVFSAYQYIRIKKYESQKKIHWKIESQLEPSSYEISVPFINQASRGDYYSNTQNLSPGHLFPVCHAADRETAESTFTLTNSVPQRNNIRNGSWKRMEQLTREIMDNYCRDQKNNNRISAYVLVGAIPGNNILNERVNIPSDMWMAFCCYNSTGSSWVSQAYWATNRDNDQGEKIILKSLNELQIFLNTWNRQVKLFYKDCLLSF</sequence>
<evidence type="ECO:0000259" key="3">
    <source>
        <dbReference type="SMART" id="SM00892"/>
    </source>
</evidence>
<feature type="domain" description="DNA/RNA non-specific endonuclease/pyrophosphatase/phosphodiesterase" evidence="3">
    <location>
        <begin position="65"/>
        <end position="278"/>
    </location>
</feature>
<evidence type="ECO:0000259" key="2">
    <source>
        <dbReference type="SMART" id="SM00477"/>
    </source>
</evidence>
<accession>A0A671P0N0</accession>
<dbReference type="PROSITE" id="PS51257">
    <property type="entry name" value="PROKAR_LIPOPROTEIN"/>
    <property type="match status" value="1"/>
</dbReference>
<dbReference type="GO" id="GO:0016787">
    <property type="term" value="F:hydrolase activity"/>
    <property type="evidence" value="ECO:0007669"/>
    <property type="project" value="InterPro"/>
</dbReference>
<evidence type="ECO:0000313" key="4">
    <source>
        <dbReference type="Ensembl" id="ENSSANP00000050876.1"/>
    </source>
</evidence>
<dbReference type="InterPro" id="IPR044925">
    <property type="entry name" value="His-Me_finger_sf"/>
</dbReference>